<protein>
    <recommendedName>
        <fullName evidence="3">Four helix bundle protein</fullName>
    </recommendedName>
</protein>
<dbReference type="PANTHER" id="PTHR38471">
    <property type="entry name" value="FOUR HELIX BUNDLE PROTEIN"/>
    <property type="match status" value="1"/>
</dbReference>
<comment type="caution">
    <text evidence="1">The sequence shown here is derived from an EMBL/GenBank/DDBJ whole genome shotgun (WGS) entry which is preliminary data.</text>
</comment>
<dbReference type="EMBL" id="MGHS01000031">
    <property type="protein sequence ID" value="OGM76366.1"/>
    <property type="molecule type" value="Genomic_DNA"/>
</dbReference>
<name>A0A1F8CJT5_9BACT</name>
<dbReference type="SUPFAM" id="SSF158446">
    <property type="entry name" value="IVS-encoded protein-like"/>
    <property type="match status" value="1"/>
</dbReference>
<dbReference type="Pfam" id="PF05635">
    <property type="entry name" value="23S_rRNA_IVP"/>
    <property type="match status" value="1"/>
</dbReference>
<dbReference type="PANTHER" id="PTHR38471:SF2">
    <property type="entry name" value="FOUR HELIX BUNDLE PROTEIN"/>
    <property type="match status" value="1"/>
</dbReference>
<proteinExistence type="predicted"/>
<gene>
    <name evidence="1" type="ORF">A2210_01645</name>
</gene>
<evidence type="ECO:0008006" key="3">
    <source>
        <dbReference type="Google" id="ProtNLM"/>
    </source>
</evidence>
<evidence type="ECO:0000313" key="1">
    <source>
        <dbReference type="EMBL" id="OGM76366.1"/>
    </source>
</evidence>
<sequence>MYNLEKRLEKFFERIIKLCKKCPITPITKRIIPQLVASGGSVPANWAEATEAMSKKDFIKSTKICRKEAKESKVWLKGLKIAVNSSDPEFDLLIQEANELTYILTSILTKTDTK</sequence>
<dbReference type="Gene3D" id="1.20.1440.60">
    <property type="entry name" value="23S rRNA-intervening sequence"/>
    <property type="match status" value="1"/>
</dbReference>
<dbReference type="InterPro" id="IPR036583">
    <property type="entry name" value="23S_rRNA_IVS_sf"/>
</dbReference>
<dbReference type="AlphaFoldDB" id="A0A1F8CJT5"/>
<dbReference type="InterPro" id="IPR012657">
    <property type="entry name" value="23S_rRNA-intervening_sequence"/>
</dbReference>
<dbReference type="NCBIfam" id="TIGR02436">
    <property type="entry name" value="four helix bundle protein"/>
    <property type="match status" value="1"/>
</dbReference>
<reference evidence="1 2" key="1">
    <citation type="journal article" date="2016" name="Nat. Commun.">
        <title>Thousands of microbial genomes shed light on interconnected biogeochemical processes in an aquifer system.</title>
        <authorList>
            <person name="Anantharaman K."/>
            <person name="Brown C.T."/>
            <person name="Hug L.A."/>
            <person name="Sharon I."/>
            <person name="Castelle C.J."/>
            <person name="Probst A.J."/>
            <person name="Thomas B.C."/>
            <person name="Singh A."/>
            <person name="Wilkins M.J."/>
            <person name="Karaoz U."/>
            <person name="Brodie E.L."/>
            <person name="Williams K.H."/>
            <person name="Hubbard S.S."/>
            <person name="Banfield J.F."/>
        </authorList>
    </citation>
    <scope>NUCLEOTIDE SEQUENCE [LARGE SCALE GENOMIC DNA]</scope>
</reference>
<dbReference type="Proteomes" id="UP000177855">
    <property type="component" value="Unassembled WGS sequence"/>
</dbReference>
<accession>A0A1F8CJT5</accession>
<organism evidence="1 2">
    <name type="scientific">Candidatus Woesebacteria bacterium RIFOXYA1_FULL_40_18</name>
    <dbReference type="NCBI Taxonomy" id="1802532"/>
    <lineage>
        <taxon>Bacteria</taxon>
        <taxon>Candidatus Woeseibacteriota</taxon>
    </lineage>
</organism>
<dbReference type="STRING" id="1802532.A2210_01645"/>
<evidence type="ECO:0000313" key="2">
    <source>
        <dbReference type="Proteomes" id="UP000177855"/>
    </source>
</evidence>